<dbReference type="Gene3D" id="3.40.630.30">
    <property type="match status" value="1"/>
</dbReference>
<dbReference type="InterPro" id="IPR031165">
    <property type="entry name" value="GNAT_YJDJ"/>
</dbReference>
<dbReference type="RefSeq" id="WP_064104531.1">
    <property type="nucleotide sequence ID" value="NZ_CAJPRZ010000003.1"/>
</dbReference>
<name>A0A1A9RD50_EIKCO</name>
<evidence type="ECO:0000313" key="2">
    <source>
        <dbReference type="EMBL" id="OAM16183.1"/>
    </source>
</evidence>
<evidence type="ECO:0000259" key="1">
    <source>
        <dbReference type="PROSITE" id="PS51729"/>
    </source>
</evidence>
<gene>
    <name evidence="2" type="ORF">A7P85_07155</name>
</gene>
<dbReference type="PANTHER" id="PTHR31435">
    <property type="entry name" value="PROTEIN NATD1"/>
    <property type="match status" value="1"/>
</dbReference>
<sequence length="90" mass="10145">MRTITHNPAAQRFEYTEHGANYYVSYRVEGGIWQLLHTEAPASPYGRGIAADIVRTTLEEARRQGVKICSDCPFVIGYLAFHPEFADLEA</sequence>
<organism evidence="2 3">
    <name type="scientific">Eikenella corrodens</name>
    <dbReference type="NCBI Taxonomy" id="539"/>
    <lineage>
        <taxon>Bacteria</taxon>
        <taxon>Pseudomonadati</taxon>
        <taxon>Pseudomonadota</taxon>
        <taxon>Betaproteobacteria</taxon>
        <taxon>Neisseriales</taxon>
        <taxon>Neisseriaceae</taxon>
        <taxon>Eikenella</taxon>
    </lineage>
</organism>
<comment type="caution">
    <text evidence="2">The sequence shown here is derived from an EMBL/GenBank/DDBJ whole genome shotgun (WGS) entry which is preliminary data.</text>
</comment>
<feature type="domain" description="N-acetyltransferase" evidence="1">
    <location>
        <begin position="5"/>
        <end position="90"/>
    </location>
</feature>
<dbReference type="PROSITE" id="PS51729">
    <property type="entry name" value="GNAT_YJDJ"/>
    <property type="match status" value="1"/>
</dbReference>
<accession>A0A1A9RD50</accession>
<evidence type="ECO:0000313" key="3">
    <source>
        <dbReference type="Proteomes" id="UP000078003"/>
    </source>
</evidence>
<dbReference type="Pfam" id="PF14542">
    <property type="entry name" value="Acetyltransf_CG"/>
    <property type="match status" value="1"/>
</dbReference>
<reference evidence="3" key="1">
    <citation type="submission" date="2016-05" db="EMBL/GenBank/DDBJ databases">
        <title>Draft genome of Corynebacterium afermentans subsp. afermentans LCDC 88199T.</title>
        <authorList>
            <person name="Bernier A.-M."/>
            <person name="Bernard K."/>
        </authorList>
    </citation>
    <scope>NUCLEOTIDE SEQUENCE [LARGE SCALE GENOMIC DNA]</scope>
    <source>
        <strain evidence="3">NML01-0328</strain>
    </source>
</reference>
<dbReference type="InterPro" id="IPR045057">
    <property type="entry name" value="Gcn5-rel_NAT"/>
</dbReference>
<dbReference type="PANTHER" id="PTHR31435:SF9">
    <property type="entry name" value="PROTEIN NATD1"/>
    <property type="match status" value="1"/>
</dbReference>
<protein>
    <recommendedName>
        <fullName evidence="1">N-acetyltransferase domain-containing protein</fullName>
    </recommendedName>
</protein>
<dbReference type="EMBL" id="LXSF01000007">
    <property type="protein sequence ID" value="OAM16183.1"/>
    <property type="molecule type" value="Genomic_DNA"/>
</dbReference>
<dbReference type="AlphaFoldDB" id="A0A1A9RD50"/>
<dbReference type="Proteomes" id="UP000078003">
    <property type="component" value="Unassembled WGS sequence"/>
</dbReference>
<dbReference type="SUPFAM" id="SSF55729">
    <property type="entry name" value="Acyl-CoA N-acyltransferases (Nat)"/>
    <property type="match status" value="1"/>
</dbReference>
<dbReference type="InterPro" id="IPR016181">
    <property type="entry name" value="Acyl_CoA_acyltransferase"/>
</dbReference>
<proteinExistence type="predicted"/>